<keyword evidence="2" id="KW-0812">Transmembrane</keyword>
<dbReference type="Pfam" id="PF00211">
    <property type="entry name" value="Guanylate_cyc"/>
    <property type="match status" value="1"/>
</dbReference>
<evidence type="ECO:0000313" key="5">
    <source>
        <dbReference type="Proteomes" id="UP000214760"/>
    </source>
</evidence>
<feature type="transmembrane region" description="Helical" evidence="2">
    <location>
        <begin position="313"/>
        <end position="331"/>
    </location>
</feature>
<keyword evidence="2" id="KW-0472">Membrane</keyword>
<dbReference type="SMART" id="SM01080">
    <property type="entry name" value="CHASE2"/>
    <property type="match status" value="1"/>
</dbReference>
<feature type="transmembrane region" description="Helical" evidence="2">
    <location>
        <begin position="290"/>
        <end position="307"/>
    </location>
</feature>
<dbReference type="PROSITE" id="PS50125">
    <property type="entry name" value="GUANYLATE_CYCLASE_2"/>
    <property type="match status" value="1"/>
</dbReference>
<reference evidence="4 5" key="1">
    <citation type="submission" date="2016-10" db="EMBL/GenBank/DDBJ databases">
        <authorList>
            <person name="de Groot N.N."/>
        </authorList>
    </citation>
    <scope>NUCLEOTIDE SEQUENCE [LARGE SCALE GENOMIC DNA]</scope>
    <source>
        <strain evidence="4 5">F</strain>
    </source>
</reference>
<name>A0A1I6JLY8_9FIRM</name>
<evidence type="ECO:0000259" key="3">
    <source>
        <dbReference type="PROSITE" id="PS50125"/>
    </source>
</evidence>
<dbReference type="InterPro" id="IPR001054">
    <property type="entry name" value="A/G_cyclase"/>
</dbReference>
<organism evidence="4 5">
    <name type="scientific">[Clostridium] aminophilum</name>
    <dbReference type="NCBI Taxonomy" id="1526"/>
    <lineage>
        <taxon>Bacteria</taxon>
        <taxon>Bacillati</taxon>
        <taxon>Bacillota</taxon>
        <taxon>Clostridia</taxon>
        <taxon>Lachnospirales</taxon>
        <taxon>Lachnospiraceae</taxon>
    </lineage>
</organism>
<dbReference type="CDD" id="cd07302">
    <property type="entry name" value="CHD"/>
    <property type="match status" value="1"/>
</dbReference>
<evidence type="ECO:0000256" key="1">
    <source>
        <dbReference type="ARBA" id="ARBA00005381"/>
    </source>
</evidence>
<evidence type="ECO:0000256" key="2">
    <source>
        <dbReference type="SAM" id="Phobius"/>
    </source>
</evidence>
<dbReference type="SMART" id="SM00044">
    <property type="entry name" value="CYCc"/>
    <property type="match status" value="1"/>
</dbReference>
<protein>
    <submittedName>
        <fullName evidence="4">Adenylate cyclase</fullName>
    </submittedName>
</protein>
<sequence length="587" mass="64964">MLTLLLQVSGVMNTAENTLEDHFYQTGSRISPKIYVIGIDEESLAEYGSFHQWGREKIAEMVRYLTRDEASKPAVIAIDVGFYGQKDADSDRELTEAVRDAGNVVLVSSAAFGTVLRDEINGTFSGRNQVILYNEPFPALKQAARAVGHSNVQTDSDSFVRHAAGNLHFSGETYPSFAYQIYAQYTGKTDRDFAGKDRGFYIRYAGRPHDYYGAVGAGCSFRKVLNGEYPSEAFAGNIVLIGAYASGMQDQYFTSISHGTPMYGVEIQANIVQQLLDNAEVREMTRDMRIFLTMAAGVLTALCLLLLRSHVSIGLSGFMAVCYLLGIRILYRERLTVSPVLYVPMVVALLVVGHIAVRYFAVYREKKKMIADYGRYLSPEIAAAIADTGNDQFSLGGRKKDIAVLFVDIRNFTSLSEEFRPEKVVEMLNRYLGITTDGILRNKGSVDKFIGDATMGLFNAPLDLEDYTYRAVCAGLYMAEQSERLKNSLPDEMKGRVGFGIGIHCGEAIVGNIGTDFRMEYTAIGDTVNTASRLEGQAGAGEVIISREVYDRVCSRIECEDRGMVRLKGKTEAVHIFRAVRVKTAFC</sequence>
<proteinExistence type="inferred from homology"/>
<dbReference type="Gene3D" id="3.30.70.1230">
    <property type="entry name" value="Nucleotide cyclase"/>
    <property type="match status" value="1"/>
</dbReference>
<dbReference type="SUPFAM" id="SSF55073">
    <property type="entry name" value="Nucleotide cyclase"/>
    <property type="match status" value="1"/>
</dbReference>
<dbReference type="EMBL" id="FOZC01000009">
    <property type="protein sequence ID" value="SFR79985.1"/>
    <property type="molecule type" value="Genomic_DNA"/>
</dbReference>
<dbReference type="InterPro" id="IPR007890">
    <property type="entry name" value="CHASE2"/>
</dbReference>
<dbReference type="Proteomes" id="UP000214760">
    <property type="component" value="Unassembled WGS sequence"/>
</dbReference>
<dbReference type="PANTHER" id="PTHR43081:SF1">
    <property type="entry name" value="ADENYLATE CYCLASE, TERMINAL-DIFFERENTIATION SPECIFIC"/>
    <property type="match status" value="1"/>
</dbReference>
<dbReference type="AlphaFoldDB" id="A0A1I6JLY8"/>
<dbReference type="InterPro" id="IPR050697">
    <property type="entry name" value="Adenylyl/Guanylyl_Cyclase_3/4"/>
</dbReference>
<keyword evidence="2" id="KW-1133">Transmembrane helix</keyword>
<dbReference type="GO" id="GO:0006171">
    <property type="term" value="P:cAMP biosynthetic process"/>
    <property type="evidence" value="ECO:0007669"/>
    <property type="project" value="TreeGrafter"/>
</dbReference>
<feature type="domain" description="Guanylate cyclase" evidence="3">
    <location>
        <begin position="403"/>
        <end position="535"/>
    </location>
</feature>
<dbReference type="Pfam" id="PF05226">
    <property type="entry name" value="CHASE2"/>
    <property type="match status" value="1"/>
</dbReference>
<dbReference type="InterPro" id="IPR029787">
    <property type="entry name" value="Nucleotide_cyclase"/>
</dbReference>
<dbReference type="GO" id="GO:0004016">
    <property type="term" value="F:adenylate cyclase activity"/>
    <property type="evidence" value="ECO:0007669"/>
    <property type="project" value="UniProtKB-ARBA"/>
</dbReference>
<evidence type="ECO:0000313" key="4">
    <source>
        <dbReference type="EMBL" id="SFR79985.1"/>
    </source>
</evidence>
<dbReference type="GO" id="GO:0035556">
    <property type="term" value="P:intracellular signal transduction"/>
    <property type="evidence" value="ECO:0007669"/>
    <property type="project" value="InterPro"/>
</dbReference>
<accession>A0A1I6JLY8</accession>
<gene>
    <name evidence="4" type="ORF">SAMN02910262_01669</name>
</gene>
<feature type="transmembrane region" description="Helical" evidence="2">
    <location>
        <begin position="340"/>
        <end position="361"/>
    </location>
</feature>
<comment type="similarity">
    <text evidence="1">Belongs to the adenylyl cyclase class-3 family.</text>
</comment>
<dbReference type="PANTHER" id="PTHR43081">
    <property type="entry name" value="ADENYLATE CYCLASE, TERMINAL-DIFFERENTIATION SPECIFIC-RELATED"/>
    <property type="match status" value="1"/>
</dbReference>